<dbReference type="Proteomes" id="UP000499080">
    <property type="component" value="Unassembled WGS sequence"/>
</dbReference>
<keyword evidence="6 12" id="KW-1133">Transmembrane helix</keyword>
<evidence type="ECO:0000256" key="12">
    <source>
        <dbReference type="SAM" id="Phobius"/>
    </source>
</evidence>
<feature type="transmembrane region" description="Helical" evidence="12">
    <location>
        <begin position="26"/>
        <end position="46"/>
    </location>
</feature>
<name>A0A4Y2KIW8_ARAVE</name>
<dbReference type="AlphaFoldDB" id="A0A4Y2KIW8"/>
<organism evidence="13 14">
    <name type="scientific">Araneus ventricosus</name>
    <name type="common">Orbweaver spider</name>
    <name type="synonym">Epeira ventricosa</name>
    <dbReference type="NCBI Taxonomy" id="182803"/>
    <lineage>
        <taxon>Eukaryota</taxon>
        <taxon>Metazoa</taxon>
        <taxon>Ecdysozoa</taxon>
        <taxon>Arthropoda</taxon>
        <taxon>Chelicerata</taxon>
        <taxon>Arachnida</taxon>
        <taxon>Araneae</taxon>
        <taxon>Araneomorphae</taxon>
        <taxon>Entelegynae</taxon>
        <taxon>Araneoidea</taxon>
        <taxon>Araneidae</taxon>
        <taxon>Araneus</taxon>
    </lineage>
</organism>
<accession>A0A4Y2KIW8</accession>
<evidence type="ECO:0000256" key="11">
    <source>
        <dbReference type="RuleBase" id="RU000581"/>
    </source>
</evidence>
<feature type="transmembrane region" description="Helical" evidence="12">
    <location>
        <begin position="58"/>
        <end position="76"/>
    </location>
</feature>
<dbReference type="OrthoDB" id="10260134at2759"/>
<evidence type="ECO:0000256" key="5">
    <source>
        <dbReference type="ARBA" id="ARBA00022832"/>
    </source>
</evidence>
<dbReference type="GO" id="GO:0006636">
    <property type="term" value="P:unsaturated fatty acid biosynthetic process"/>
    <property type="evidence" value="ECO:0007669"/>
    <property type="project" value="TreeGrafter"/>
</dbReference>
<protein>
    <submittedName>
        <fullName evidence="13">Acyl-CoA Delta(11) desaturase</fullName>
    </submittedName>
</protein>
<evidence type="ECO:0000313" key="13">
    <source>
        <dbReference type="EMBL" id="GBN01989.1"/>
    </source>
</evidence>
<dbReference type="PANTHER" id="PTHR11351:SF31">
    <property type="entry name" value="DESATURASE 1, ISOFORM A-RELATED"/>
    <property type="match status" value="1"/>
</dbReference>
<reference evidence="13 14" key="1">
    <citation type="journal article" date="2019" name="Sci. Rep.">
        <title>Orb-weaving spider Araneus ventricosus genome elucidates the spidroin gene catalogue.</title>
        <authorList>
            <person name="Kono N."/>
            <person name="Nakamura H."/>
            <person name="Ohtoshi R."/>
            <person name="Moran D.A.P."/>
            <person name="Shinohara A."/>
            <person name="Yoshida Y."/>
            <person name="Fujiwara M."/>
            <person name="Mori M."/>
            <person name="Tomita M."/>
            <person name="Arakawa K."/>
        </authorList>
    </citation>
    <scope>NUCLEOTIDE SEQUENCE [LARGE SCALE GENOMIC DNA]</scope>
</reference>
<comment type="caution">
    <text evidence="13">The sequence shown here is derived from an EMBL/GenBank/DDBJ whole genome shotgun (WGS) entry which is preliminary data.</text>
</comment>
<keyword evidence="5" id="KW-0276">Fatty acid metabolism</keyword>
<comment type="subcellular location">
    <subcellularLocation>
        <location evidence="1">Membrane</location>
        <topology evidence="1">Multi-pass membrane protein</topology>
    </subcellularLocation>
</comment>
<dbReference type="InterPro" id="IPR015876">
    <property type="entry name" value="Acyl-CoA_DS"/>
</dbReference>
<evidence type="ECO:0000256" key="7">
    <source>
        <dbReference type="ARBA" id="ARBA00023002"/>
    </source>
</evidence>
<evidence type="ECO:0000256" key="4">
    <source>
        <dbReference type="ARBA" id="ARBA00022692"/>
    </source>
</evidence>
<proteinExistence type="inferred from homology"/>
<keyword evidence="14" id="KW-1185">Reference proteome</keyword>
<feature type="transmembrane region" description="Helical" evidence="12">
    <location>
        <begin position="88"/>
        <end position="107"/>
    </location>
</feature>
<gene>
    <name evidence="13" type="primary">D11DS_1</name>
    <name evidence="13" type="ORF">AVEN_155897_1</name>
</gene>
<comment type="cofactor">
    <cofactor evidence="11">
        <name>Fe(2+)</name>
        <dbReference type="ChEBI" id="CHEBI:29033"/>
    </cofactor>
</comment>
<evidence type="ECO:0000256" key="10">
    <source>
        <dbReference type="ARBA" id="ARBA00023160"/>
    </source>
</evidence>
<evidence type="ECO:0000256" key="3">
    <source>
        <dbReference type="ARBA" id="ARBA00022516"/>
    </source>
</evidence>
<evidence type="ECO:0000256" key="2">
    <source>
        <dbReference type="ARBA" id="ARBA00009295"/>
    </source>
</evidence>
<evidence type="ECO:0000256" key="9">
    <source>
        <dbReference type="ARBA" id="ARBA00023136"/>
    </source>
</evidence>
<dbReference type="EMBL" id="BGPR01004665">
    <property type="protein sequence ID" value="GBN01989.1"/>
    <property type="molecule type" value="Genomic_DNA"/>
</dbReference>
<dbReference type="PANTHER" id="PTHR11351">
    <property type="entry name" value="ACYL-COA DESATURASE"/>
    <property type="match status" value="1"/>
</dbReference>
<keyword evidence="8" id="KW-0443">Lipid metabolism</keyword>
<dbReference type="GO" id="GO:0005506">
    <property type="term" value="F:iron ion binding"/>
    <property type="evidence" value="ECO:0007669"/>
    <property type="project" value="TreeGrafter"/>
</dbReference>
<evidence type="ECO:0000256" key="8">
    <source>
        <dbReference type="ARBA" id="ARBA00023098"/>
    </source>
</evidence>
<evidence type="ECO:0000256" key="6">
    <source>
        <dbReference type="ARBA" id="ARBA00022989"/>
    </source>
</evidence>
<comment type="similarity">
    <text evidence="2 11">Belongs to the fatty acid desaturase type 1 family.</text>
</comment>
<dbReference type="GO" id="GO:0005789">
    <property type="term" value="C:endoplasmic reticulum membrane"/>
    <property type="evidence" value="ECO:0007669"/>
    <property type="project" value="TreeGrafter"/>
</dbReference>
<keyword evidence="9 12" id="KW-0472">Membrane</keyword>
<comment type="domain">
    <text evidence="11">The histidine box domains are involved in binding the catalytic metal ions.</text>
</comment>
<dbReference type="PRINTS" id="PR00075">
    <property type="entry name" value="FACDDSATRASE"/>
</dbReference>
<dbReference type="GO" id="GO:0004768">
    <property type="term" value="F:stearoyl-CoA 9-desaturase activity"/>
    <property type="evidence" value="ECO:0007669"/>
    <property type="project" value="TreeGrafter"/>
</dbReference>
<keyword evidence="10 11" id="KW-0275">Fatty acid biosynthesis</keyword>
<sequence>METNSKIVEEPVHCYRSEKQEYRTKLFWRNVIWYAFLHLAALYGFYLMFTSATWKTSLFAFTLGHVSLLGITAGAHRLWSHRSYKARWPLRVFLCILNTVAFQVNYFQCRSLNNRQLEFVPLNIILHLVPNQYYTSVFGFFLENLFSIFIGYLCSCCLSLPHDLAANFAKTNGEGAISEKYEAEKFVSEWKDYV</sequence>
<keyword evidence="4 11" id="KW-0812">Transmembrane</keyword>
<feature type="transmembrane region" description="Helical" evidence="12">
    <location>
        <begin position="137"/>
        <end position="160"/>
    </location>
</feature>
<evidence type="ECO:0000313" key="14">
    <source>
        <dbReference type="Proteomes" id="UP000499080"/>
    </source>
</evidence>
<keyword evidence="3 11" id="KW-0444">Lipid biosynthesis</keyword>
<keyword evidence="7 11" id="KW-0560">Oxidoreductase</keyword>
<evidence type="ECO:0000256" key="1">
    <source>
        <dbReference type="ARBA" id="ARBA00004141"/>
    </source>
</evidence>